<name>A0ABT7PF69_9BACT</name>
<dbReference type="PANTHER" id="PTHR43196:SF2">
    <property type="entry name" value="PHOSPHOADENOSINE PHOSPHOSULFATE REDUCTASE"/>
    <property type="match status" value="1"/>
</dbReference>
<evidence type="ECO:0000256" key="1">
    <source>
        <dbReference type="SAM" id="MobiDB-lite"/>
    </source>
</evidence>
<proteinExistence type="predicted"/>
<dbReference type="InterPro" id="IPR002500">
    <property type="entry name" value="PAPS_reduct_dom"/>
</dbReference>
<organism evidence="3 4">
    <name type="scientific">Roseiconus lacunae</name>
    <dbReference type="NCBI Taxonomy" id="2605694"/>
    <lineage>
        <taxon>Bacteria</taxon>
        <taxon>Pseudomonadati</taxon>
        <taxon>Planctomycetota</taxon>
        <taxon>Planctomycetia</taxon>
        <taxon>Pirellulales</taxon>
        <taxon>Pirellulaceae</taxon>
        <taxon>Roseiconus</taxon>
    </lineage>
</organism>
<comment type="caution">
    <text evidence="3">The sequence shown here is derived from an EMBL/GenBank/DDBJ whole genome shotgun (WGS) entry which is preliminary data.</text>
</comment>
<dbReference type="Proteomes" id="UP001239462">
    <property type="component" value="Unassembled WGS sequence"/>
</dbReference>
<dbReference type="Pfam" id="PF01507">
    <property type="entry name" value="PAPS_reduct"/>
    <property type="match status" value="1"/>
</dbReference>
<dbReference type="EMBL" id="JASZZN010000003">
    <property type="protein sequence ID" value="MDM4014944.1"/>
    <property type="molecule type" value="Genomic_DNA"/>
</dbReference>
<keyword evidence="4" id="KW-1185">Reference proteome</keyword>
<dbReference type="Gene3D" id="3.40.50.620">
    <property type="entry name" value="HUPs"/>
    <property type="match status" value="1"/>
</dbReference>
<dbReference type="InterPro" id="IPR050128">
    <property type="entry name" value="Sulfate_adenylyltrnsfr_sub2"/>
</dbReference>
<dbReference type="SUPFAM" id="SSF52402">
    <property type="entry name" value="Adenine nucleotide alpha hydrolases-like"/>
    <property type="match status" value="1"/>
</dbReference>
<reference evidence="3 4" key="1">
    <citation type="submission" date="2023-06" db="EMBL/GenBank/DDBJ databases">
        <title>Roseiconus lacunae JC819 isolated from Gulf of Mannar region, Tamil Nadu.</title>
        <authorList>
            <person name="Pk S."/>
            <person name="Ch S."/>
            <person name="Ch V.R."/>
        </authorList>
    </citation>
    <scope>NUCLEOTIDE SEQUENCE [LARGE SCALE GENOMIC DNA]</scope>
    <source>
        <strain evidence="3 4">JC819</strain>
    </source>
</reference>
<dbReference type="PANTHER" id="PTHR43196">
    <property type="entry name" value="SULFATE ADENYLYLTRANSFERASE SUBUNIT 2"/>
    <property type="match status" value="1"/>
</dbReference>
<dbReference type="RefSeq" id="WP_289162530.1">
    <property type="nucleotide sequence ID" value="NZ_JASZZN010000003.1"/>
</dbReference>
<evidence type="ECO:0000259" key="2">
    <source>
        <dbReference type="Pfam" id="PF01507"/>
    </source>
</evidence>
<feature type="domain" description="Phosphoadenosine phosphosulphate reductase" evidence="2">
    <location>
        <begin position="38"/>
        <end position="217"/>
    </location>
</feature>
<evidence type="ECO:0000313" key="4">
    <source>
        <dbReference type="Proteomes" id="UP001239462"/>
    </source>
</evidence>
<gene>
    <name evidence="3" type="ORF">QTN89_05855</name>
</gene>
<dbReference type="InterPro" id="IPR014729">
    <property type="entry name" value="Rossmann-like_a/b/a_fold"/>
</dbReference>
<evidence type="ECO:0000313" key="3">
    <source>
        <dbReference type="EMBL" id="MDM4014944.1"/>
    </source>
</evidence>
<sequence length="397" mass="44571">MTAIKQPTLFADARSTIQDSINQTIESLLSHAVTHPHWVIAWSGGKDSTALLAVVLYLVESGKVPKPERLTVCYADTRMELPPLAISARKILQALQRRGIETQVVMAPIDKRFYVYILGRGVPPPNNNTLRWCTRQIKVEPMQKRISELVAESNDVLMLTGVRQGESAIRDGRIQMSCGVNGAECGQGWYQQMSGDGFATLAPLLHWRVCHVWEWLRILAPSKRYGGLDTRMVADAYGGEEAEEVNARTGCNGCPLASRDTALDSVLALPQWSHLSPLKELRPLYRELREPQNRLRKPAGEKRKDGTLVGNQNRMGPLTLNARRYALAKVIDIQERINFGAEKLGRDRVDFLNTHEISRIEELIEANTWPNRWTGEEPLASEPFGDALELFNHFSGE</sequence>
<feature type="region of interest" description="Disordered" evidence="1">
    <location>
        <begin position="292"/>
        <end position="312"/>
    </location>
</feature>
<feature type="compositionally biased region" description="Basic and acidic residues" evidence="1">
    <location>
        <begin position="292"/>
        <end position="306"/>
    </location>
</feature>
<accession>A0ABT7PF69</accession>
<protein>
    <submittedName>
        <fullName evidence="3">Phosphoadenosine phosphosulfate reductase family protein</fullName>
    </submittedName>
</protein>